<feature type="transmembrane region" description="Helical" evidence="11">
    <location>
        <begin position="263"/>
        <end position="284"/>
    </location>
</feature>
<dbReference type="CDD" id="cd04591">
    <property type="entry name" value="CBS_pair_voltage-gated_CLC_euk_bac"/>
    <property type="match status" value="1"/>
</dbReference>
<evidence type="ECO:0000256" key="7">
    <source>
        <dbReference type="ARBA" id="ARBA00023122"/>
    </source>
</evidence>
<keyword evidence="4" id="KW-0677">Repeat</keyword>
<feature type="transmembrane region" description="Helical" evidence="11">
    <location>
        <begin position="469"/>
        <end position="490"/>
    </location>
</feature>
<keyword evidence="2 11" id="KW-0813">Transport</keyword>
<feature type="transmembrane region" description="Helical" evidence="11">
    <location>
        <begin position="319"/>
        <end position="340"/>
    </location>
</feature>
<protein>
    <recommendedName>
        <fullName evidence="11">Chloride channel protein</fullName>
    </recommendedName>
</protein>
<dbReference type="PANTHER" id="PTHR11689:SF136">
    <property type="entry name" value="H(+)_CL(-) EXCHANGE TRANSPORTER 7"/>
    <property type="match status" value="1"/>
</dbReference>
<keyword evidence="5 11" id="KW-1133">Transmembrane helix</keyword>
<dbReference type="GO" id="GO:0005765">
    <property type="term" value="C:lysosomal membrane"/>
    <property type="evidence" value="ECO:0007669"/>
    <property type="project" value="TreeGrafter"/>
</dbReference>
<evidence type="ECO:0000256" key="3">
    <source>
        <dbReference type="ARBA" id="ARBA00022692"/>
    </source>
</evidence>
<keyword evidence="8 11" id="KW-0472">Membrane</keyword>
<proteinExistence type="inferred from homology"/>
<dbReference type="STRING" id="7574.A0A1S3HA05"/>
<evidence type="ECO:0000256" key="8">
    <source>
        <dbReference type="ARBA" id="ARBA00023136"/>
    </source>
</evidence>
<feature type="transmembrane region" description="Helical" evidence="11">
    <location>
        <begin position="518"/>
        <end position="536"/>
    </location>
</feature>
<dbReference type="Pfam" id="PF00654">
    <property type="entry name" value="Voltage_CLC"/>
    <property type="match status" value="1"/>
</dbReference>
<evidence type="ECO:0000256" key="12">
    <source>
        <dbReference type="SAM" id="MobiDB-lite"/>
    </source>
</evidence>
<dbReference type="Pfam" id="PF00571">
    <property type="entry name" value="CBS"/>
    <property type="match status" value="1"/>
</dbReference>
<feature type="transmembrane region" description="Helical" evidence="11">
    <location>
        <begin position="361"/>
        <end position="386"/>
    </location>
</feature>
<dbReference type="InterPro" id="IPR000644">
    <property type="entry name" value="CBS_dom"/>
</dbReference>
<dbReference type="InterPro" id="IPR051280">
    <property type="entry name" value="Cl-channel/antiporter"/>
</dbReference>
<feature type="compositionally biased region" description="Basic and acidic residues" evidence="12">
    <location>
        <begin position="86"/>
        <end position="103"/>
    </location>
</feature>
<gene>
    <name evidence="15" type="primary">LOC106153443</name>
</gene>
<evidence type="ECO:0000313" key="15">
    <source>
        <dbReference type="RefSeq" id="XP_013382838.1"/>
    </source>
</evidence>
<dbReference type="InterPro" id="IPR046342">
    <property type="entry name" value="CBS_dom_sf"/>
</dbReference>
<evidence type="ECO:0000259" key="13">
    <source>
        <dbReference type="PROSITE" id="PS51371"/>
    </source>
</evidence>
<dbReference type="OrthoDB" id="428525at2759"/>
<feature type="compositionally biased region" description="Polar residues" evidence="12">
    <location>
        <begin position="70"/>
        <end position="83"/>
    </location>
</feature>
<reference evidence="15" key="1">
    <citation type="submission" date="2025-08" db="UniProtKB">
        <authorList>
            <consortium name="RefSeq"/>
        </authorList>
    </citation>
    <scope>IDENTIFICATION</scope>
    <source>
        <tissue evidence="15">Gonads</tissue>
    </source>
</reference>
<evidence type="ECO:0000256" key="10">
    <source>
        <dbReference type="PROSITE-ProRule" id="PRU00703"/>
    </source>
</evidence>
<dbReference type="GO" id="GO:0005254">
    <property type="term" value="F:chloride channel activity"/>
    <property type="evidence" value="ECO:0007669"/>
    <property type="project" value="UniProtKB-UniRule"/>
</dbReference>
<dbReference type="PANTHER" id="PTHR11689">
    <property type="entry name" value="CHLORIDE CHANNEL PROTEIN CLC FAMILY MEMBER"/>
    <property type="match status" value="1"/>
</dbReference>
<evidence type="ECO:0000256" key="4">
    <source>
        <dbReference type="ARBA" id="ARBA00022737"/>
    </source>
</evidence>
<comment type="similarity">
    <text evidence="11">Belongs to the chloride channel (TC 2.A.49) family.</text>
</comment>
<evidence type="ECO:0000256" key="1">
    <source>
        <dbReference type="ARBA" id="ARBA00004141"/>
    </source>
</evidence>
<dbReference type="InParanoid" id="A0A1S3HA05"/>
<feature type="region of interest" description="Disordered" evidence="12">
    <location>
        <begin position="1"/>
        <end position="151"/>
    </location>
</feature>
<dbReference type="SUPFAM" id="SSF81340">
    <property type="entry name" value="Clc chloride channel"/>
    <property type="match status" value="1"/>
</dbReference>
<feature type="compositionally biased region" description="Basic and acidic residues" evidence="12">
    <location>
        <begin position="135"/>
        <end position="144"/>
    </location>
</feature>
<feature type="transmembrane region" description="Helical" evidence="11">
    <location>
        <begin position="639"/>
        <end position="668"/>
    </location>
</feature>
<dbReference type="SMART" id="SM00116">
    <property type="entry name" value="CBS"/>
    <property type="match status" value="2"/>
</dbReference>
<feature type="compositionally biased region" description="Polar residues" evidence="12">
    <location>
        <begin position="48"/>
        <end position="61"/>
    </location>
</feature>
<dbReference type="RefSeq" id="XP_013382838.1">
    <property type="nucleotide sequence ID" value="XM_013527384.1"/>
</dbReference>
<evidence type="ECO:0000256" key="5">
    <source>
        <dbReference type="ARBA" id="ARBA00022989"/>
    </source>
</evidence>
<dbReference type="PRINTS" id="PR00762">
    <property type="entry name" value="CLCHANNEL"/>
</dbReference>
<dbReference type="KEGG" id="lak:106153443"/>
<evidence type="ECO:0000256" key="6">
    <source>
        <dbReference type="ARBA" id="ARBA00023065"/>
    </source>
</evidence>
<feature type="transmembrane region" description="Helical" evidence="11">
    <location>
        <begin position="433"/>
        <end position="457"/>
    </location>
</feature>
<dbReference type="AlphaFoldDB" id="A0A1S3HA05"/>
<dbReference type="Gene3D" id="1.10.3080.10">
    <property type="entry name" value="Clc chloride channel"/>
    <property type="match status" value="1"/>
</dbReference>
<dbReference type="InterPro" id="IPR001807">
    <property type="entry name" value="ClC"/>
</dbReference>
<feature type="domain" description="CBS" evidence="13">
    <location>
        <begin position="706"/>
        <end position="775"/>
    </location>
</feature>
<evidence type="ECO:0000313" key="14">
    <source>
        <dbReference type="Proteomes" id="UP000085678"/>
    </source>
</evidence>
<feature type="compositionally biased region" description="Basic and acidic residues" evidence="12">
    <location>
        <begin position="1"/>
        <end position="23"/>
    </location>
</feature>
<evidence type="ECO:0000256" key="11">
    <source>
        <dbReference type="RuleBase" id="RU361221"/>
    </source>
</evidence>
<dbReference type="InterPro" id="IPR014743">
    <property type="entry name" value="Cl-channel_core"/>
</dbReference>
<comment type="subcellular location">
    <subcellularLocation>
        <location evidence="1 11">Membrane</location>
        <topology evidence="1 11">Multi-pass membrane protein</topology>
    </subcellularLocation>
</comment>
<accession>A0A1S3HA05</accession>
<organism evidence="14 15">
    <name type="scientific">Lingula anatina</name>
    <name type="common">Brachiopod</name>
    <name type="synonym">Lingula unguis</name>
    <dbReference type="NCBI Taxonomy" id="7574"/>
    <lineage>
        <taxon>Eukaryota</taxon>
        <taxon>Metazoa</taxon>
        <taxon>Spiralia</taxon>
        <taxon>Lophotrochozoa</taxon>
        <taxon>Brachiopoda</taxon>
        <taxon>Linguliformea</taxon>
        <taxon>Lingulata</taxon>
        <taxon>Lingulida</taxon>
        <taxon>Linguloidea</taxon>
        <taxon>Lingulidae</taxon>
        <taxon>Lingula</taxon>
    </lineage>
</organism>
<feature type="transmembrane region" description="Helical" evidence="11">
    <location>
        <begin position="557"/>
        <end position="578"/>
    </location>
</feature>
<name>A0A1S3HA05_LINAN</name>
<dbReference type="Gene3D" id="3.10.580.10">
    <property type="entry name" value="CBS-domain"/>
    <property type="match status" value="1"/>
</dbReference>
<keyword evidence="6 11" id="KW-0406">Ion transport</keyword>
<evidence type="ECO:0000256" key="9">
    <source>
        <dbReference type="ARBA" id="ARBA00023214"/>
    </source>
</evidence>
<evidence type="ECO:0000256" key="2">
    <source>
        <dbReference type="ARBA" id="ARBA00022448"/>
    </source>
</evidence>
<sequence length="887" mass="99123">MLGDDEKTKMKEDNSEDKKETQTPRKGGKVKFTVTPVHLEDVAGPSDRLQNGEINQVCTPENTEDEASCDNESLTQNSITRILSSKFKDFKKYRESEKDEKTSNDPNSPQDKQKSPLLVSKRTRTAKPPPPAGKKRPDLIREESDLSDQLTTPDKVGTVVETSNKPQKYVTIAMQDWYPGDGQGDTITSAQSSITRLLSKKFRGFRKYVVESEQFAPEERPEVLKPMKRLVTTYEGLDYEINENSLFQEYQNSLEYKNIQWQWLSRWIVMFLIGFCTALVAVGVEMSVDYIVHYKFLALQTLTDECTDSQTPGCLAIPLVVWVVINCFCVVLGSALVTYLEPMATGSGIPQVKCYLNGIKMPGLMTIRALLAKAVGVVMSICGGLACGKEGPMIHSGAIVAAGISQGRARRCGRRYDPRIFKFLRSDHERRDFVSAGAAAGVAAAFGAPIGGVLFSLEEGASFWNQMLTWRMLFASMTATFSVNIILSAIHGNAADLSNPGLVSFGQFTDITYDTIEFPIFILMAVFGGLTGALFVRMNYHLSIFRRKFVRKKWLKVLEAVVIAAVSAVTAYFLVYTWHGCKDSLEKKDIHDDMGVKLFCDYAEKNEFSVIFFKSPEGSLKGMLHDENFEPGTLALLAVYFYFLTCWTYGLSVSSGVFIPCLLTGAAWGRLVGQGLHRLIPHLVQVGSGWSVGEREVLTDCCRHVMARRVVTLNSLEKVGTMIDMLKDRKKRHSGFPVVEAIDGEKVKPKTYGKLIGFMLRSQLTYLLREKGLSFSNGVATPKPFSLQDFMDAKSRNLPVESMLTDEERECVLDLKPFMNPSPFSVAEIASLPKVFTLFRGLGLRHLIVVNDDNEVKGIITRKDLAKYRTIDKKGKLNVVELDMKEW</sequence>
<comment type="caution">
    <text evidence="11">Lacks conserved residue(s) required for the propagation of feature annotation.</text>
</comment>
<dbReference type="PROSITE" id="PS51371">
    <property type="entry name" value="CBS"/>
    <property type="match status" value="2"/>
</dbReference>
<dbReference type="SUPFAM" id="SSF54631">
    <property type="entry name" value="CBS-domain pair"/>
    <property type="match status" value="1"/>
</dbReference>
<dbReference type="Proteomes" id="UP000085678">
    <property type="component" value="Unplaced"/>
</dbReference>
<dbReference type="GeneID" id="106153443"/>
<keyword evidence="7 10" id="KW-0129">CBS domain</keyword>
<keyword evidence="3 11" id="KW-0812">Transmembrane</keyword>
<keyword evidence="14" id="KW-1185">Reference proteome</keyword>
<feature type="domain" description="CBS" evidence="13">
    <location>
        <begin position="819"/>
        <end position="877"/>
    </location>
</feature>
<keyword evidence="9 11" id="KW-0868">Chloride</keyword>